<sequence>METEEILLESPPRLSFSENVNLDAKLTGDGCERNDGFRPVEAAGSIDFNFSVIFQSSNSTDSSDADELFFDGKLLPFFKSTTVPTATEKNSSGLQLPRSIFDHGGTLDAISESTADSGGKEGHRRHNSRHSIWRFGRSSSVGSFAPTGPILPYFPPLHRSKSTESFFPTPRWPPRIRRRRRRARSSRWIRIRGRRTITREAKEVRIGAPGEGFGSPRC</sequence>
<accession>A0ABR2LE47</accession>
<dbReference type="Proteomes" id="UP001412067">
    <property type="component" value="Unassembled WGS sequence"/>
</dbReference>
<organism evidence="2 3">
    <name type="scientific">Platanthera guangdongensis</name>
    <dbReference type="NCBI Taxonomy" id="2320717"/>
    <lineage>
        <taxon>Eukaryota</taxon>
        <taxon>Viridiplantae</taxon>
        <taxon>Streptophyta</taxon>
        <taxon>Embryophyta</taxon>
        <taxon>Tracheophyta</taxon>
        <taxon>Spermatophyta</taxon>
        <taxon>Magnoliopsida</taxon>
        <taxon>Liliopsida</taxon>
        <taxon>Asparagales</taxon>
        <taxon>Orchidaceae</taxon>
        <taxon>Orchidoideae</taxon>
        <taxon>Orchideae</taxon>
        <taxon>Orchidinae</taxon>
        <taxon>Platanthera</taxon>
    </lineage>
</organism>
<name>A0ABR2LE47_9ASPA</name>
<keyword evidence="3" id="KW-1185">Reference proteome</keyword>
<dbReference type="PANTHER" id="PTHR36757">
    <property type="entry name" value="BNAANNG22500D PROTEIN"/>
    <property type="match status" value="1"/>
</dbReference>
<feature type="region of interest" description="Disordered" evidence="1">
    <location>
        <begin position="108"/>
        <end position="129"/>
    </location>
</feature>
<comment type="caution">
    <text evidence="2">The sequence shown here is derived from an EMBL/GenBank/DDBJ whole genome shotgun (WGS) entry which is preliminary data.</text>
</comment>
<evidence type="ECO:0000313" key="3">
    <source>
        <dbReference type="Proteomes" id="UP001412067"/>
    </source>
</evidence>
<proteinExistence type="predicted"/>
<protein>
    <submittedName>
        <fullName evidence="2">Uncharacterized protein</fullName>
    </submittedName>
</protein>
<reference evidence="2 3" key="1">
    <citation type="journal article" date="2022" name="Nat. Plants">
        <title>Genomes of leafy and leafless Platanthera orchids illuminate the evolution of mycoheterotrophy.</title>
        <authorList>
            <person name="Li M.H."/>
            <person name="Liu K.W."/>
            <person name="Li Z."/>
            <person name="Lu H.C."/>
            <person name="Ye Q.L."/>
            <person name="Zhang D."/>
            <person name="Wang J.Y."/>
            <person name="Li Y.F."/>
            <person name="Zhong Z.M."/>
            <person name="Liu X."/>
            <person name="Yu X."/>
            <person name="Liu D.K."/>
            <person name="Tu X.D."/>
            <person name="Liu B."/>
            <person name="Hao Y."/>
            <person name="Liao X.Y."/>
            <person name="Jiang Y.T."/>
            <person name="Sun W.H."/>
            <person name="Chen J."/>
            <person name="Chen Y.Q."/>
            <person name="Ai Y."/>
            <person name="Zhai J.W."/>
            <person name="Wu S.S."/>
            <person name="Zhou Z."/>
            <person name="Hsiao Y.Y."/>
            <person name="Wu W.L."/>
            <person name="Chen Y.Y."/>
            <person name="Lin Y.F."/>
            <person name="Hsu J.L."/>
            <person name="Li C.Y."/>
            <person name="Wang Z.W."/>
            <person name="Zhao X."/>
            <person name="Zhong W.Y."/>
            <person name="Ma X.K."/>
            <person name="Ma L."/>
            <person name="Huang J."/>
            <person name="Chen G.Z."/>
            <person name="Huang M.Z."/>
            <person name="Huang L."/>
            <person name="Peng D.H."/>
            <person name="Luo Y.B."/>
            <person name="Zou S.Q."/>
            <person name="Chen S.P."/>
            <person name="Lan S."/>
            <person name="Tsai W.C."/>
            <person name="Van de Peer Y."/>
            <person name="Liu Z.J."/>
        </authorList>
    </citation>
    <scope>NUCLEOTIDE SEQUENCE [LARGE SCALE GENOMIC DNA]</scope>
    <source>
        <strain evidence="2">Lor288</strain>
    </source>
</reference>
<evidence type="ECO:0000256" key="1">
    <source>
        <dbReference type="SAM" id="MobiDB-lite"/>
    </source>
</evidence>
<dbReference type="PANTHER" id="PTHR36757:SF1">
    <property type="entry name" value="GENOME ASSEMBLY, CHROMOSOME: A04"/>
    <property type="match status" value="1"/>
</dbReference>
<evidence type="ECO:0000313" key="2">
    <source>
        <dbReference type="EMBL" id="KAK8938346.1"/>
    </source>
</evidence>
<gene>
    <name evidence="2" type="ORF">KSP40_PGU018596</name>
</gene>
<dbReference type="EMBL" id="JBBWWR010000021">
    <property type="protein sequence ID" value="KAK8938346.1"/>
    <property type="molecule type" value="Genomic_DNA"/>
</dbReference>